<feature type="region of interest" description="Disordered" evidence="1">
    <location>
        <begin position="1"/>
        <end position="83"/>
    </location>
</feature>
<sequence>MGSNSSLQEEPLPVETERERNERREGGVKRSKMADSKAVMLRTRKCAREKSRKQMKERKNKPKKIRGVKKTKAGDVAKVGKRK</sequence>
<name>A0A833VBL0_9POAL</name>
<dbReference type="EMBL" id="SWLB01000011">
    <property type="protein sequence ID" value="KAF3332547.1"/>
    <property type="molecule type" value="Genomic_DNA"/>
</dbReference>
<feature type="compositionally biased region" description="Basic and acidic residues" evidence="1">
    <location>
        <begin position="15"/>
        <end position="35"/>
    </location>
</feature>
<reference evidence="2" key="1">
    <citation type="submission" date="2020-01" db="EMBL/GenBank/DDBJ databases">
        <title>Genome sequence of Kobresia littledalei, the first chromosome-level genome in the family Cyperaceae.</title>
        <authorList>
            <person name="Qu G."/>
        </authorList>
    </citation>
    <scope>NUCLEOTIDE SEQUENCE</scope>
    <source>
        <strain evidence="2">C.B.Clarke</strain>
        <tissue evidence="2">Leaf</tissue>
    </source>
</reference>
<evidence type="ECO:0000313" key="3">
    <source>
        <dbReference type="Proteomes" id="UP000623129"/>
    </source>
</evidence>
<protein>
    <submittedName>
        <fullName evidence="2">Uncharacterized protein</fullName>
    </submittedName>
</protein>
<feature type="compositionally biased region" description="Basic residues" evidence="1">
    <location>
        <begin position="55"/>
        <end position="71"/>
    </location>
</feature>
<evidence type="ECO:0000313" key="2">
    <source>
        <dbReference type="EMBL" id="KAF3332547.1"/>
    </source>
</evidence>
<accession>A0A833VBL0</accession>
<evidence type="ECO:0000256" key="1">
    <source>
        <dbReference type="SAM" id="MobiDB-lite"/>
    </source>
</evidence>
<keyword evidence="3" id="KW-1185">Reference proteome</keyword>
<dbReference type="AlphaFoldDB" id="A0A833VBL0"/>
<comment type="caution">
    <text evidence="2">The sequence shown here is derived from an EMBL/GenBank/DDBJ whole genome shotgun (WGS) entry which is preliminary data.</text>
</comment>
<dbReference type="Proteomes" id="UP000623129">
    <property type="component" value="Unassembled WGS sequence"/>
</dbReference>
<proteinExistence type="predicted"/>
<gene>
    <name evidence="2" type="ORF">FCM35_KLT02124</name>
</gene>
<organism evidence="2 3">
    <name type="scientific">Carex littledalei</name>
    <dbReference type="NCBI Taxonomy" id="544730"/>
    <lineage>
        <taxon>Eukaryota</taxon>
        <taxon>Viridiplantae</taxon>
        <taxon>Streptophyta</taxon>
        <taxon>Embryophyta</taxon>
        <taxon>Tracheophyta</taxon>
        <taxon>Spermatophyta</taxon>
        <taxon>Magnoliopsida</taxon>
        <taxon>Liliopsida</taxon>
        <taxon>Poales</taxon>
        <taxon>Cyperaceae</taxon>
        <taxon>Cyperoideae</taxon>
        <taxon>Cariceae</taxon>
        <taxon>Carex</taxon>
        <taxon>Carex subgen. Euthyceras</taxon>
    </lineage>
</organism>